<name>A0A0S4J9R0_BODSA</name>
<feature type="compositionally biased region" description="Acidic residues" evidence="1">
    <location>
        <begin position="36"/>
        <end position="47"/>
    </location>
</feature>
<reference evidence="3" key="1">
    <citation type="submission" date="2015-09" db="EMBL/GenBank/DDBJ databases">
        <authorList>
            <consortium name="Pathogen Informatics"/>
        </authorList>
    </citation>
    <scope>NUCLEOTIDE SEQUENCE [LARGE SCALE GENOMIC DNA]</scope>
    <source>
        <strain evidence="3">Lake Konstanz</strain>
    </source>
</reference>
<accession>A0A0S4J9R0</accession>
<evidence type="ECO:0000256" key="1">
    <source>
        <dbReference type="SAM" id="MobiDB-lite"/>
    </source>
</evidence>
<dbReference type="EMBL" id="CYKH01001147">
    <property type="protein sequence ID" value="CUG85114.1"/>
    <property type="molecule type" value="Genomic_DNA"/>
</dbReference>
<sequence length="135" mass="14976">MNNNNIGLKHHHEFNTDKCRDEEGDDIEVELLPLHDDEDAFDDDDDVSPLGNQTDVSEYDLEGIEQLYWDDQGAALLMVTGKGDGEEEGEDGNRRSDGDGVVRTLSDYAQILASAATATTTTTRNRCKGKDLPFR</sequence>
<keyword evidence="3" id="KW-1185">Reference proteome</keyword>
<evidence type="ECO:0000313" key="3">
    <source>
        <dbReference type="Proteomes" id="UP000051952"/>
    </source>
</evidence>
<protein>
    <submittedName>
        <fullName evidence="2">Uncharacterized protein</fullName>
    </submittedName>
</protein>
<gene>
    <name evidence="2" type="ORF">BSAL_89320</name>
</gene>
<organism evidence="2 3">
    <name type="scientific">Bodo saltans</name>
    <name type="common">Flagellated protozoan</name>
    <dbReference type="NCBI Taxonomy" id="75058"/>
    <lineage>
        <taxon>Eukaryota</taxon>
        <taxon>Discoba</taxon>
        <taxon>Euglenozoa</taxon>
        <taxon>Kinetoplastea</taxon>
        <taxon>Metakinetoplastina</taxon>
        <taxon>Eubodonida</taxon>
        <taxon>Bodonidae</taxon>
        <taxon>Bodo</taxon>
    </lineage>
</organism>
<dbReference type="Proteomes" id="UP000051952">
    <property type="component" value="Unassembled WGS sequence"/>
</dbReference>
<feature type="compositionally biased region" description="Basic and acidic residues" evidence="1">
    <location>
        <begin position="91"/>
        <end position="100"/>
    </location>
</feature>
<evidence type="ECO:0000313" key="2">
    <source>
        <dbReference type="EMBL" id="CUG85114.1"/>
    </source>
</evidence>
<feature type="region of interest" description="Disordered" evidence="1">
    <location>
        <begin position="81"/>
        <end position="101"/>
    </location>
</feature>
<dbReference type="VEuPathDB" id="TriTrypDB:BSAL_89320"/>
<proteinExistence type="predicted"/>
<dbReference type="AlphaFoldDB" id="A0A0S4J9R0"/>
<feature type="region of interest" description="Disordered" evidence="1">
    <location>
        <begin position="35"/>
        <end position="54"/>
    </location>
</feature>